<dbReference type="AlphaFoldDB" id="A0AAE1SMR6"/>
<sequence length="93" mass="10198">MARLTNVSDDLNNDKELKACNEKIGVDLAAEEKVRTPRAISSGDLLTRTLVKSETCSGEIVSNIIYYAGLEIMGFFHLIRFTSLIPPPPPPPP</sequence>
<protein>
    <submittedName>
        <fullName evidence="1">Uncharacterized protein</fullName>
    </submittedName>
</protein>
<comment type="caution">
    <text evidence="1">The sequence shown here is derived from an EMBL/GenBank/DDBJ whole genome shotgun (WGS) entry which is preliminary data.</text>
</comment>
<dbReference type="Proteomes" id="UP001291623">
    <property type="component" value="Unassembled WGS sequence"/>
</dbReference>
<keyword evidence="2" id="KW-1185">Reference proteome</keyword>
<reference evidence="1" key="1">
    <citation type="submission" date="2023-12" db="EMBL/GenBank/DDBJ databases">
        <title>Genome assembly of Anisodus tanguticus.</title>
        <authorList>
            <person name="Wang Y.-J."/>
        </authorList>
    </citation>
    <scope>NUCLEOTIDE SEQUENCE</scope>
    <source>
        <strain evidence="1">KB-2021</strain>
        <tissue evidence="1">Leaf</tissue>
    </source>
</reference>
<proteinExistence type="predicted"/>
<gene>
    <name evidence="1" type="ORF">RND71_004790</name>
</gene>
<organism evidence="1 2">
    <name type="scientific">Anisodus tanguticus</name>
    <dbReference type="NCBI Taxonomy" id="243964"/>
    <lineage>
        <taxon>Eukaryota</taxon>
        <taxon>Viridiplantae</taxon>
        <taxon>Streptophyta</taxon>
        <taxon>Embryophyta</taxon>
        <taxon>Tracheophyta</taxon>
        <taxon>Spermatophyta</taxon>
        <taxon>Magnoliopsida</taxon>
        <taxon>eudicotyledons</taxon>
        <taxon>Gunneridae</taxon>
        <taxon>Pentapetalae</taxon>
        <taxon>asterids</taxon>
        <taxon>lamiids</taxon>
        <taxon>Solanales</taxon>
        <taxon>Solanaceae</taxon>
        <taxon>Solanoideae</taxon>
        <taxon>Hyoscyameae</taxon>
        <taxon>Anisodus</taxon>
    </lineage>
</organism>
<dbReference type="EMBL" id="JAVYJV010000003">
    <property type="protein sequence ID" value="KAK4374113.1"/>
    <property type="molecule type" value="Genomic_DNA"/>
</dbReference>
<name>A0AAE1SMR6_9SOLA</name>
<evidence type="ECO:0000313" key="1">
    <source>
        <dbReference type="EMBL" id="KAK4374113.1"/>
    </source>
</evidence>
<evidence type="ECO:0000313" key="2">
    <source>
        <dbReference type="Proteomes" id="UP001291623"/>
    </source>
</evidence>
<accession>A0AAE1SMR6</accession>